<evidence type="ECO:0000256" key="2">
    <source>
        <dbReference type="SAM" id="Phobius"/>
    </source>
</evidence>
<keyword evidence="2" id="KW-0472">Membrane</keyword>
<feature type="transmembrane region" description="Helical" evidence="2">
    <location>
        <begin position="142"/>
        <end position="162"/>
    </location>
</feature>
<feature type="transmembrane region" description="Helical" evidence="2">
    <location>
        <begin position="93"/>
        <end position="116"/>
    </location>
</feature>
<keyword evidence="2" id="KW-1133">Transmembrane helix</keyword>
<dbReference type="Proteomes" id="UP001373714">
    <property type="component" value="Unassembled WGS sequence"/>
</dbReference>
<gene>
    <name evidence="3" type="ORF">TWF730_008952</name>
</gene>
<sequence>MDGARRLWQIPASERRIGDGRFLRLPKPTDGPFYPLDTITLPPIRQTQNAYFTAPYKSDHELRELDIIHLSCTITATIWYLADSILHSEMKEWMFYQQCLAGIFVLGAYSVILRYFCHYFSDFVGFEWHLERPLWGKGGMEHFGFVGFWRLGLFIVECWEVLGKGVHRRVRRQRGGWRRLGGYEMVGGSNGCPAGCRECEADMWDECLGDGFRRERQGSEDDKEEDTESDDDDDNWAHEDEEGNPLLRLHRLRHRKSLSPV</sequence>
<accession>A0AAV9UWZ4</accession>
<keyword evidence="4" id="KW-1185">Reference proteome</keyword>
<dbReference type="EMBL" id="JAVHNS010000006">
    <property type="protein sequence ID" value="KAK6352121.1"/>
    <property type="molecule type" value="Genomic_DNA"/>
</dbReference>
<evidence type="ECO:0000313" key="3">
    <source>
        <dbReference type="EMBL" id="KAK6352121.1"/>
    </source>
</evidence>
<evidence type="ECO:0000313" key="4">
    <source>
        <dbReference type="Proteomes" id="UP001373714"/>
    </source>
</evidence>
<evidence type="ECO:0000256" key="1">
    <source>
        <dbReference type="SAM" id="MobiDB-lite"/>
    </source>
</evidence>
<keyword evidence="2" id="KW-0812">Transmembrane</keyword>
<comment type="caution">
    <text evidence="3">The sequence shown here is derived from an EMBL/GenBank/DDBJ whole genome shotgun (WGS) entry which is preliminary data.</text>
</comment>
<name>A0AAV9UWZ4_9PEZI</name>
<proteinExistence type="predicted"/>
<feature type="compositionally biased region" description="Acidic residues" evidence="1">
    <location>
        <begin position="221"/>
        <end position="242"/>
    </location>
</feature>
<feature type="region of interest" description="Disordered" evidence="1">
    <location>
        <begin position="213"/>
        <end position="242"/>
    </location>
</feature>
<protein>
    <submittedName>
        <fullName evidence="3">Uncharacterized protein</fullName>
    </submittedName>
</protein>
<organism evidence="3 4">
    <name type="scientific">Orbilia blumenaviensis</name>
    <dbReference type="NCBI Taxonomy" id="1796055"/>
    <lineage>
        <taxon>Eukaryota</taxon>
        <taxon>Fungi</taxon>
        <taxon>Dikarya</taxon>
        <taxon>Ascomycota</taxon>
        <taxon>Pezizomycotina</taxon>
        <taxon>Orbiliomycetes</taxon>
        <taxon>Orbiliales</taxon>
        <taxon>Orbiliaceae</taxon>
        <taxon>Orbilia</taxon>
    </lineage>
</organism>
<dbReference type="AlphaFoldDB" id="A0AAV9UWZ4"/>
<reference evidence="3 4" key="1">
    <citation type="submission" date="2019-10" db="EMBL/GenBank/DDBJ databases">
        <authorList>
            <person name="Palmer J.M."/>
        </authorList>
    </citation>
    <scope>NUCLEOTIDE SEQUENCE [LARGE SCALE GENOMIC DNA]</scope>
    <source>
        <strain evidence="3 4">TWF730</strain>
    </source>
</reference>